<evidence type="ECO:0000259" key="4">
    <source>
        <dbReference type="PROSITE" id="PS00662"/>
    </source>
</evidence>
<keyword evidence="2" id="KW-0547">Nucleotide-binding</keyword>
<evidence type="ECO:0000313" key="5">
    <source>
        <dbReference type="EMBL" id="MDE1461349.1"/>
    </source>
</evidence>
<feature type="domain" description="Bacterial type II secretion system protein E" evidence="4">
    <location>
        <begin position="411"/>
        <end position="425"/>
    </location>
</feature>
<dbReference type="PROSITE" id="PS00662">
    <property type="entry name" value="T2SP_E"/>
    <property type="match status" value="1"/>
</dbReference>
<organism evidence="5 6">
    <name type="scientific">Spartinivicinus poritis</name>
    <dbReference type="NCBI Taxonomy" id="2994640"/>
    <lineage>
        <taxon>Bacteria</taxon>
        <taxon>Pseudomonadati</taxon>
        <taxon>Pseudomonadota</taxon>
        <taxon>Gammaproteobacteria</taxon>
        <taxon>Oceanospirillales</taxon>
        <taxon>Zooshikellaceae</taxon>
        <taxon>Spartinivicinus</taxon>
    </lineage>
</organism>
<dbReference type="InterPro" id="IPR003593">
    <property type="entry name" value="AAA+_ATPase"/>
</dbReference>
<reference evidence="5 6" key="1">
    <citation type="submission" date="2022-11" db="EMBL/GenBank/DDBJ databases">
        <title>Spartinivicinus poritis sp. nov., isolated from scleractinian coral Porites lutea.</title>
        <authorList>
            <person name="Zhang G."/>
            <person name="Cai L."/>
            <person name="Wei Q."/>
        </authorList>
    </citation>
    <scope>NUCLEOTIDE SEQUENCE [LARGE SCALE GENOMIC DNA]</scope>
    <source>
        <strain evidence="5 6">A2-2</strain>
    </source>
</reference>
<dbReference type="SMART" id="SM00382">
    <property type="entry name" value="AAA"/>
    <property type="match status" value="1"/>
</dbReference>
<evidence type="ECO:0000256" key="2">
    <source>
        <dbReference type="ARBA" id="ARBA00022741"/>
    </source>
</evidence>
<dbReference type="PANTHER" id="PTHR30258">
    <property type="entry name" value="TYPE II SECRETION SYSTEM PROTEIN GSPE-RELATED"/>
    <property type="match status" value="1"/>
</dbReference>
<comment type="caution">
    <text evidence="5">The sequence shown here is derived from an EMBL/GenBank/DDBJ whole genome shotgun (WGS) entry which is preliminary data.</text>
</comment>
<dbReference type="Gene3D" id="3.30.450.90">
    <property type="match status" value="1"/>
</dbReference>
<comment type="similarity">
    <text evidence="1">Belongs to the GSP E family.</text>
</comment>
<dbReference type="Proteomes" id="UP001528823">
    <property type="component" value="Unassembled WGS sequence"/>
</dbReference>
<dbReference type="Pfam" id="PF00437">
    <property type="entry name" value="T2SSE"/>
    <property type="match status" value="1"/>
</dbReference>
<proteinExistence type="inferred from homology"/>
<dbReference type="CDD" id="cd01129">
    <property type="entry name" value="PulE-GspE-like"/>
    <property type="match status" value="1"/>
</dbReference>
<dbReference type="PANTHER" id="PTHR30258:SF1">
    <property type="entry name" value="PROTEIN TRANSPORT PROTEIN HOFB HOMOLOG"/>
    <property type="match status" value="1"/>
</dbReference>
<keyword evidence="6" id="KW-1185">Reference proteome</keyword>
<dbReference type="InterPro" id="IPR001482">
    <property type="entry name" value="T2SS/T4SS_dom"/>
</dbReference>
<dbReference type="EMBL" id="JAPMOU010000004">
    <property type="protein sequence ID" value="MDE1461349.1"/>
    <property type="molecule type" value="Genomic_DNA"/>
</dbReference>
<evidence type="ECO:0000256" key="1">
    <source>
        <dbReference type="ARBA" id="ARBA00006611"/>
    </source>
</evidence>
<dbReference type="Pfam" id="PF05157">
    <property type="entry name" value="MshEN"/>
    <property type="match status" value="1"/>
</dbReference>
<dbReference type="Gene3D" id="3.30.300.160">
    <property type="entry name" value="Type II secretion system, protein E, N-terminal domain"/>
    <property type="match status" value="1"/>
</dbReference>
<dbReference type="SUPFAM" id="SSF52540">
    <property type="entry name" value="P-loop containing nucleoside triphosphate hydrolases"/>
    <property type="match status" value="1"/>
</dbReference>
<evidence type="ECO:0000256" key="3">
    <source>
        <dbReference type="ARBA" id="ARBA00022840"/>
    </source>
</evidence>
<dbReference type="InterPro" id="IPR027417">
    <property type="entry name" value="P-loop_NTPase"/>
</dbReference>
<dbReference type="Gene3D" id="3.40.50.300">
    <property type="entry name" value="P-loop containing nucleotide triphosphate hydrolases"/>
    <property type="match status" value="1"/>
</dbReference>
<gene>
    <name evidence="5" type="ORF">ORQ98_05150</name>
</gene>
<evidence type="ECO:0000313" key="6">
    <source>
        <dbReference type="Proteomes" id="UP001528823"/>
    </source>
</evidence>
<accession>A0ABT5U4Q5</accession>
<dbReference type="SUPFAM" id="SSF160246">
    <property type="entry name" value="EspE N-terminal domain-like"/>
    <property type="match status" value="1"/>
</dbReference>
<keyword evidence="3" id="KW-0067">ATP-binding</keyword>
<protein>
    <submittedName>
        <fullName evidence="5">GspE/PulE family protein</fullName>
    </submittedName>
</protein>
<name>A0ABT5U4Q5_9GAMM</name>
<dbReference type="InterPro" id="IPR007831">
    <property type="entry name" value="T2SS_GspE_N"/>
</dbReference>
<sequence>MPGHNTTNLSVQPLPEPIKSSSLLLKRLEAASTPVSYRLDILLIVFGFLSQEARHENIKYLNKLNADSDIGHYLISKNIITEREFQRVLAYKLGMPFVSLIDLEFDLNIINLLPEEVARDHTVLPVLDLGEKLVIAMTLPLKSQTIKYLSFLTNFVIEPVIAERKDIEFAIARLYGTSSELEALEEFKSNYHEGNKLTSKDNLLLGQKKPIVKLVHNMILDAIGSKASDIHLRPCENGIDLLFRIDGSLIKIRTFTKGLLAPIISRLKVMSGMDLAAHHLPQDGQAYLKKGDRQIDLRFSVIPTIYGESAVIRILDAKYGMKNLSGIGFSEKDLTLFTNLLHRSNGIILVTGPTGSGKSTTLYAALQEIKMRNVNVVTVEDPVEYHIDGLVQIQVNHSIGYTFSRALRHILRHDPDVLMVGEIRDLETAQMAIECSLTGHIVLSTLHTNSAATTIARLLEIGIDPYLVNTSLLGVLAQRLVRCNCKHCLVEEKVRAGVHSSLGLKDEETFYRGKGCDHCRNTGYSGRHAVYELLIMSNEIRQATINGSGAELIKNAAIKEGMTPLTQQALSLARNKLTSLEEVYRTILD</sequence>
<dbReference type="InterPro" id="IPR037257">
    <property type="entry name" value="T2SS_E_N_sf"/>
</dbReference>
<dbReference type="RefSeq" id="WP_274687713.1">
    <property type="nucleotide sequence ID" value="NZ_JAPMOU010000004.1"/>
</dbReference>